<comment type="caution">
    <text evidence="2">The sequence shown here is derived from an EMBL/GenBank/DDBJ whole genome shotgun (WGS) entry which is preliminary data.</text>
</comment>
<reference evidence="2 3" key="1">
    <citation type="submission" date="2024-06" db="EMBL/GenBank/DDBJ databases">
        <authorList>
            <person name="Lee S.D."/>
        </authorList>
    </citation>
    <scope>NUCLEOTIDE SEQUENCE [LARGE SCALE GENOMIC DNA]</scope>
    <source>
        <strain evidence="2 3">N1-10</strain>
    </source>
</reference>
<protein>
    <submittedName>
        <fullName evidence="2">DUF2269 domain-containing protein</fullName>
    </submittedName>
</protein>
<evidence type="ECO:0000313" key="2">
    <source>
        <dbReference type="EMBL" id="MFC1441393.1"/>
    </source>
</evidence>
<keyword evidence="1" id="KW-0472">Membrane</keyword>
<sequence>MSAETSDHTASSIPSAATPAALTPAAATPAVPTRAAVAAPPLFRLSRRGRRLWVLLHVVTSVGWLGLDLGVLALGVTGRWFTPGDGELGVYRAIDLLGYAVVLPVALVAGVSGVVLSLGTYWGLLRYRWVVIKLVLTLVALVATVFALLPLMDRAVANCLAGGGPGGAGNSLVAAPIVAGTLYTTATALSVYKPRGSRRRASMP</sequence>
<evidence type="ECO:0000256" key="1">
    <source>
        <dbReference type="SAM" id="Phobius"/>
    </source>
</evidence>
<proteinExistence type="predicted"/>
<dbReference type="EMBL" id="JBEUKS010000009">
    <property type="protein sequence ID" value="MFC1441393.1"/>
    <property type="molecule type" value="Genomic_DNA"/>
</dbReference>
<feature type="transmembrane region" description="Helical" evidence="1">
    <location>
        <begin position="172"/>
        <end position="192"/>
    </location>
</feature>
<gene>
    <name evidence="2" type="ORF">ABUW04_24335</name>
</gene>
<keyword evidence="3" id="KW-1185">Reference proteome</keyword>
<evidence type="ECO:0000313" key="3">
    <source>
        <dbReference type="Proteomes" id="UP001592581"/>
    </source>
</evidence>
<feature type="transmembrane region" description="Helical" evidence="1">
    <location>
        <begin position="130"/>
        <end position="152"/>
    </location>
</feature>
<dbReference type="Proteomes" id="UP001592581">
    <property type="component" value="Unassembled WGS sequence"/>
</dbReference>
<name>A0ABV6XSZ7_9ACTN</name>
<feature type="transmembrane region" description="Helical" evidence="1">
    <location>
        <begin position="96"/>
        <end position="118"/>
    </location>
</feature>
<dbReference type="RefSeq" id="WP_380566591.1">
    <property type="nucleotide sequence ID" value="NZ_JBEUKS010000009.1"/>
</dbReference>
<feature type="transmembrane region" description="Helical" evidence="1">
    <location>
        <begin position="52"/>
        <end position="76"/>
    </location>
</feature>
<accession>A0ABV6XSZ7</accession>
<keyword evidence="1" id="KW-1133">Transmembrane helix</keyword>
<organism evidence="2 3">
    <name type="scientific">Streptacidiphilus jeojiensis</name>
    <dbReference type="NCBI Taxonomy" id="3229225"/>
    <lineage>
        <taxon>Bacteria</taxon>
        <taxon>Bacillati</taxon>
        <taxon>Actinomycetota</taxon>
        <taxon>Actinomycetes</taxon>
        <taxon>Kitasatosporales</taxon>
        <taxon>Streptomycetaceae</taxon>
        <taxon>Streptacidiphilus</taxon>
    </lineage>
</organism>
<keyword evidence="1" id="KW-0812">Transmembrane</keyword>